<name>A0A1D2NHR7_ORCCI</name>
<dbReference type="Pfam" id="PF03009">
    <property type="entry name" value="GDPD"/>
    <property type="match status" value="1"/>
</dbReference>
<dbReference type="GO" id="GO:0006580">
    <property type="term" value="P:ethanolamine metabolic process"/>
    <property type="evidence" value="ECO:0007669"/>
    <property type="project" value="TreeGrafter"/>
</dbReference>
<dbReference type="GO" id="GO:0005886">
    <property type="term" value="C:plasma membrane"/>
    <property type="evidence" value="ECO:0007669"/>
    <property type="project" value="TreeGrafter"/>
</dbReference>
<dbReference type="OrthoDB" id="197419at2759"/>
<proteinExistence type="predicted"/>
<keyword evidence="4" id="KW-1185">Reference proteome</keyword>
<keyword evidence="1" id="KW-1133">Transmembrane helix</keyword>
<dbReference type="InterPro" id="IPR017946">
    <property type="entry name" value="PLC-like_Pdiesterase_TIM-brl"/>
</dbReference>
<keyword evidence="1" id="KW-0812">Transmembrane</keyword>
<dbReference type="PANTHER" id="PTHR46320:SF1">
    <property type="entry name" value="GLYCEROPHOSPHODIESTER PHOSPHODIESTERASE 1"/>
    <property type="match status" value="1"/>
</dbReference>
<accession>A0A1D2NHR7</accession>
<dbReference type="AlphaFoldDB" id="A0A1D2NHR7"/>
<dbReference type="STRING" id="48709.A0A1D2NHR7"/>
<dbReference type="PANTHER" id="PTHR46320">
    <property type="entry name" value="GLYCEROPHOSPHODIESTER PHOSPHODIESTERASE 1"/>
    <property type="match status" value="1"/>
</dbReference>
<organism evidence="3 4">
    <name type="scientific">Orchesella cincta</name>
    <name type="common">Springtail</name>
    <name type="synonym">Podura cincta</name>
    <dbReference type="NCBI Taxonomy" id="48709"/>
    <lineage>
        <taxon>Eukaryota</taxon>
        <taxon>Metazoa</taxon>
        <taxon>Ecdysozoa</taxon>
        <taxon>Arthropoda</taxon>
        <taxon>Hexapoda</taxon>
        <taxon>Collembola</taxon>
        <taxon>Entomobryomorpha</taxon>
        <taxon>Entomobryoidea</taxon>
        <taxon>Orchesellidae</taxon>
        <taxon>Orchesellinae</taxon>
        <taxon>Orchesella</taxon>
    </lineage>
</organism>
<dbReference type="Gene3D" id="3.20.20.190">
    <property type="entry name" value="Phosphatidylinositol (PI) phosphodiesterase"/>
    <property type="match status" value="1"/>
</dbReference>
<dbReference type="GO" id="GO:0006644">
    <property type="term" value="P:phospholipid metabolic process"/>
    <property type="evidence" value="ECO:0007669"/>
    <property type="project" value="TreeGrafter"/>
</dbReference>
<evidence type="ECO:0000313" key="4">
    <source>
        <dbReference type="Proteomes" id="UP000094527"/>
    </source>
</evidence>
<dbReference type="PROSITE" id="PS50007">
    <property type="entry name" value="PIPLC_X_DOMAIN"/>
    <property type="match status" value="1"/>
</dbReference>
<evidence type="ECO:0000259" key="2">
    <source>
        <dbReference type="PROSITE" id="PS51704"/>
    </source>
</evidence>
<dbReference type="InterPro" id="IPR030395">
    <property type="entry name" value="GP_PDE_dom"/>
</dbReference>
<feature type="transmembrane region" description="Helical" evidence="1">
    <location>
        <begin position="42"/>
        <end position="60"/>
    </location>
</feature>
<dbReference type="EMBL" id="LJIJ01000041">
    <property type="protein sequence ID" value="ODN04516.1"/>
    <property type="molecule type" value="Genomic_DNA"/>
</dbReference>
<evidence type="ECO:0000313" key="3">
    <source>
        <dbReference type="EMBL" id="ODN04516.1"/>
    </source>
</evidence>
<comment type="caution">
    <text evidence="3">The sequence shown here is derived from an EMBL/GenBank/DDBJ whole genome shotgun (WGS) entry which is preliminary data.</text>
</comment>
<dbReference type="OMA" id="IIGCMAW"/>
<evidence type="ECO:0000256" key="1">
    <source>
        <dbReference type="SAM" id="Phobius"/>
    </source>
</evidence>
<feature type="domain" description="GP-PDE" evidence="2">
    <location>
        <begin position="120"/>
        <end position="397"/>
    </location>
</feature>
<dbReference type="SUPFAM" id="SSF51695">
    <property type="entry name" value="PLC-like phosphodiesterases"/>
    <property type="match status" value="1"/>
</dbReference>
<protein>
    <submittedName>
        <fullName evidence="3">Glycerophosphodiester phosphodiesterase 1</fullName>
    </submittedName>
</protein>
<keyword evidence="1" id="KW-0472">Membrane</keyword>
<gene>
    <name evidence="3" type="ORF">Ocin01_02159</name>
</gene>
<feature type="transmembrane region" description="Helical" evidence="1">
    <location>
        <begin position="18"/>
        <end position="36"/>
    </location>
</feature>
<reference evidence="3 4" key="1">
    <citation type="journal article" date="2016" name="Genome Biol. Evol.">
        <title>Gene Family Evolution Reflects Adaptation to Soil Environmental Stressors in the Genome of the Collembolan Orchesella cincta.</title>
        <authorList>
            <person name="Faddeeva-Vakhrusheva A."/>
            <person name="Derks M.F."/>
            <person name="Anvar S.Y."/>
            <person name="Agamennone V."/>
            <person name="Suring W."/>
            <person name="Smit S."/>
            <person name="van Straalen N.M."/>
            <person name="Roelofs D."/>
        </authorList>
    </citation>
    <scope>NUCLEOTIDE SEQUENCE [LARGE SCALE GENOMIC DNA]</scope>
    <source>
        <tissue evidence="3">Mixed pool</tissue>
    </source>
</reference>
<dbReference type="PROSITE" id="PS51704">
    <property type="entry name" value="GP_PDE"/>
    <property type="match status" value="1"/>
</dbReference>
<dbReference type="Proteomes" id="UP000094527">
    <property type="component" value="Unassembled WGS sequence"/>
</dbReference>
<dbReference type="GO" id="GO:0070291">
    <property type="term" value="P:N-acylethanolamine metabolic process"/>
    <property type="evidence" value="ECO:0007669"/>
    <property type="project" value="TreeGrafter"/>
</dbReference>
<dbReference type="GO" id="GO:0008889">
    <property type="term" value="F:glycerophosphodiester phosphodiesterase activity"/>
    <property type="evidence" value="ECO:0007669"/>
    <property type="project" value="TreeGrafter"/>
</dbReference>
<sequence length="422" mass="47820">MESGPGGFKSISGFSETMYIFLTCFKVWLIIYGLLLVTLDSVFTYFPIILVGSLIVFAAVQKFKLSPASQENVDAMFGKPFRPLAETLNGPTSPGLTVKSRLNLLNSSGSGDITQEGGPLTVIGHRGAGLDAPENSISAIRLCAQRGCRVVEFDVSLTKDFVPVLFHDDNLVRIAGIDRDISDMTWDELKAVDISVLHPLGDRFRGERIPTLEEGINTCLTLGVRFIIDLKDENEKVIEAVVAAFDRNKETMYSMAVVSSFYFRVIYEIRRRDPNIIGCMAWRPGYFRYVTWNSNWENCEPRYKSIWQDCLAIVMDVFNEFAIRQIFWWFIGLSALVVHKDAFTKEATYRWMKKGVRIYYWTVNSPLEKIHLVQNVQIGYMTDTLDGCEQTTAAAIQPQIIQPQHFAAQKQQPTDLITTDHF</sequence>